<keyword evidence="2" id="KW-0472">Membrane</keyword>
<dbReference type="Proteomes" id="UP000595197">
    <property type="component" value="Chromosome"/>
</dbReference>
<gene>
    <name evidence="3" type="ORF">IGS68_05095</name>
</gene>
<feature type="region of interest" description="Disordered" evidence="1">
    <location>
        <begin position="1"/>
        <end position="21"/>
    </location>
</feature>
<name>A0ABX7BA35_9PROT</name>
<evidence type="ECO:0000313" key="3">
    <source>
        <dbReference type="EMBL" id="QQP90620.1"/>
    </source>
</evidence>
<protein>
    <submittedName>
        <fullName evidence="3">Uncharacterized protein</fullName>
    </submittedName>
</protein>
<accession>A0ABX7BA35</accession>
<proteinExistence type="predicted"/>
<evidence type="ECO:0000256" key="1">
    <source>
        <dbReference type="SAM" id="MobiDB-lite"/>
    </source>
</evidence>
<organism evidence="3 4">
    <name type="scientific">Skermanella cutis</name>
    <dbReference type="NCBI Taxonomy" id="2775420"/>
    <lineage>
        <taxon>Bacteria</taxon>
        <taxon>Pseudomonadati</taxon>
        <taxon>Pseudomonadota</taxon>
        <taxon>Alphaproteobacteria</taxon>
        <taxon>Rhodospirillales</taxon>
        <taxon>Azospirillaceae</taxon>
        <taxon>Skermanella</taxon>
    </lineage>
</organism>
<keyword evidence="4" id="KW-1185">Reference proteome</keyword>
<dbReference type="RefSeq" id="WP_201077836.1">
    <property type="nucleotide sequence ID" value="NZ_CP067420.1"/>
</dbReference>
<feature type="transmembrane region" description="Helical" evidence="2">
    <location>
        <begin position="81"/>
        <end position="101"/>
    </location>
</feature>
<reference evidence="3" key="1">
    <citation type="submission" date="2021-02" db="EMBL/GenBank/DDBJ databases">
        <title>Skermanella TT6 skin isolate.</title>
        <authorList>
            <person name="Lee K."/>
            <person name="Ganzorig M."/>
        </authorList>
    </citation>
    <scope>NUCLEOTIDE SEQUENCE</scope>
    <source>
        <strain evidence="3">TT6</strain>
    </source>
</reference>
<dbReference type="EMBL" id="CP067420">
    <property type="protein sequence ID" value="QQP90620.1"/>
    <property type="molecule type" value="Genomic_DNA"/>
</dbReference>
<keyword evidence="2" id="KW-0812">Transmembrane</keyword>
<feature type="transmembrane region" description="Helical" evidence="2">
    <location>
        <begin position="149"/>
        <end position="173"/>
    </location>
</feature>
<feature type="transmembrane region" description="Helical" evidence="2">
    <location>
        <begin position="47"/>
        <end position="69"/>
    </location>
</feature>
<evidence type="ECO:0000256" key="2">
    <source>
        <dbReference type="SAM" id="Phobius"/>
    </source>
</evidence>
<keyword evidence="2" id="KW-1133">Transmembrane helix</keyword>
<evidence type="ECO:0000313" key="4">
    <source>
        <dbReference type="Proteomes" id="UP000595197"/>
    </source>
</evidence>
<sequence length="179" mass="20283">MQEHHDAKESQEDKHHDEGHAGRLISTDSLKSLYLAERSRRSNVQSLLSVPVSIISFSIFGFVSFAQYLDVSRWREPVTMVMISLCLASLAAMFMAMARLVKLDRRLVLDDFDRIEAVREAQSEIDYFHRAYDEALASNVDAERDRSKAFVLLIVALVLFLLAVFLMPVHLIGTGVNGR</sequence>